<dbReference type="Gene3D" id="1.10.287.470">
    <property type="entry name" value="Helix hairpin bin"/>
    <property type="match status" value="1"/>
</dbReference>
<evidence type="ECO:0000313" key="6">
    <source>
        <dbReference type="Proteomes" id="UP001342631"/>
    </source>
</evidence>
<feature type="coiled-coil region" evidence="3">
    <location>
        <begin position="107"/>
        <end position="172"/>
    </location>
</feature>
<dbReference type="Gene3D" id="2.40.30.170">
    <property type="match status" value="1"/>
</dbReference>
<dbReference type="SUPFAM" id="SSF111369">
    <property type="entry name" value="HlyD-like secretion proteins"/>
    <property type="match status" value="1"/>
</dbReference>
<organism evidence="5 6">
    <name type="scientific">Corallococcus caeni</name>
    <dbReference type="NCBI Taxonomy" id="3082388"/>
    <lineage>
        <taxon>Bacteria</taxon>
        <taxon>Pseudomonadati</taxon>
        <taxon>Myxococcota</taxon>
        <taxon>Myxococcia</taxon>
        <taxon>Myxococcales</taxon>
        <taxon>Cystobacterineae</taxon>
        <taxon>Myxococcaceae</taxon>
        <taxon>Corallococcus</taxon>
    </lineage>
</organism>
<keyword evidence="4" id="KW-0472">Membrane</keyword>
<protein>
    <submittedName>
        <fullName evidence="5">HlyD family efflux transporter periplasmic adaptor subunit</fullName>
    </submittedName>
</protein>
<gene>
    <name evidence="5" type="ORF">ASNO1_10370</name>
</gene>
<name>A0ABQ6QL97_9BACT</name>
<dbReference type="Proteomes" id="UP001342631">
    <property type="component" value="Unassembled WGS sequence"/>
</dbReference>
<feature type="transmembrane region" description="Helical" evidence="4">
    <location>
        <begin position="29"/>
        <end position="49"/>
    </location>
</feature>
<dbReference type="RefSeq" id="WP_338274953.1">
    <property type="nucleotide sequence ID" value="NZ_BTTX01000001.1"/>
</dbReference>
<keyword evidence="4" id="KW-0812">Transmembrane</keyword>
<reference evidence="5 6" key="1">
    <citation type="journal article" date="2024" name="Arch. Microbiol.">
        <title>Corallococcus caeni sp. nov., a novel myxobacterium isolated from activated sludge.</title>
        <authorList>
            <person name="Tomita S."/>
            <person name="Nakai R."/>
            <person name="Kuroda K."/>
            <person name="Kurashita H."/>
            <person name="Hatamoto M."/>
            <person name="Yamaguchi T."/>
            <person name="Narihiro T."/>
        </authorList>
    </citation>
    <scope>NUCLEOTIDE SEQUENCE [LARGE SCALE GENOMIC DNA]</scope>
    <source>
        <strain evidence="5 6">NO1</strain>
    </source>
</reference>
<dbReference type="EMBL" id="BTTX01000001">
    <property type="protein sequence ID" value="GMU04785.1"/>
    <property type="molecule type" value="Genomic_DNA"/>
</dbReference>
<proteinExistence type="predicted"/>
<evidence type="ECO:0000313" key="5">
    <source>
        <dbReference type="EMBL" id="GMU04785.1"/>
    </source>
</evidence>
<keyword evidence="2 3" id="KW-0175">Coiled coil</keyword>
<evidence type="ECO:0000256" key="2">
    <source>
        <dbReference type="ARBA" id="ARBA00023054"/>
    </source>
</evidence>
<accession>A0ABQ6QL97</accession>
<comment type="subcellular location">
    <subcellularLocation>
        <location evidence="1">Cell envelope</location>
    </subcellularLocation>
</comment>
<keyword evidence="6" id="KW-1185">Reference proteome</keyword>
<dbReference type="PANTHER" id="PTHR32347:SF23">
    <property type="entry name" value="BLL5650 PROTEIN"/>
    <property type="match status" value="1"/>
</dbReference>
<dbReference type="InterPro" id="IPR050465">
    <property type="entry name" value="UPF0194_transport"/>
</dbReference>
<dbReference type="PANTHER" id="PTHR32347">
    <property type="entry name" value="EFFLUX SYSTEM COMPONENT YKNX-RELATED"/>
    <property type="match status" value="1"/>
</dbReference>
<evidence type="ECO:0000256" key="3">
    <source>
        <dbReference type="SAM" id="Coils"/>
    </source>
</evidence>
<sequence length="347" mass="38282">MSMPYRVSLQDGRIGSFARVRPVASARRLAGGMVVAGVLLAFGLAFIPWQQSAFGEGQVVAYSPDERQQRVDAPLDGWLDAWFVQEGSHVAKGDPIASIVDNDPELLQRLRSEQEAAQARLAAAERALDTALRNVRRQWQLFNEGLSSRKQYEEAQLKEADVMKELTSARAELARVDTRLARQGRQLVTAPRAGVILRRNAGDSAMYVKTGEPLAVLVPETRSRAVELWMDGNDLPLVMRERQVRLQFEGWPALQASGWPSVAVGTFGGEVSVIDAAGGGQPGRFRILVTPLPGEPWPASDLLRQGVRAHGWVLLEQVPLAYELWRRFNAFPPALSKPPPEANPQKK</sequence>
<dbReference type="Gene3D" id="2.40.50.100">
    <property type="match status" value="1"/>
</dbReference>
<keyword evidence="4" id="KW-1133">Transmembrane helix</keyword>
<comment type="caution">
    <text evidence="5">The sequence shown here is derived from an EMBL/GenBank/DDBJ whole genome shotgun (WGS) entry which is preliminary data.</text>
</comment>
<evidence type="ECO:0000256" key="4">
    <source>
        <dbReference type="SAM" id="Phobius"/>
    </source>
</evidence>
<evidence type="ECO:0000256" key="1">
    <source>
        <dbReference type="ARBA" id="ARBA00004196"/>
    </source>
</evidence>